<evidence type="ECO:0000313" key="1">
    <source>
        <dbReference type="EMBL" id="KAF0929393.1"/>
    </source>
</evidence>
<organism evidence="1 2">
    <name type="scientific">Oryza meyeriana var. granulata</name>
    <dbReference type="NCBI Taxonomy" id="110450"/>
    <lineage>
        <taxon>Eukaryota</taxon>
        <taxon>Viridiplantae</taxon>
        <taxon>Streptophyta</taxon>
        <taxon>Embryophyta</taxon>
        <taxon>Tracheophyta</taxon>
        <taxon>Spermatophyta</taxon>
        <taxon>Magnoliopsida</taxon>
        <taxon>Liliopsida</taxon>
        <taxon>Poales</taxon>
        <taxon>Poaceae</taxon>
        <taxon>BOP clade</taxon>
        <taxon>Oryzoideae</taxon>
        <taxon>Oryzeae</taxon>
        <taxon>Oryzinae</taxon>
        <taxon>Oryza</taxon>
        <taxon>Oryza meyeriana</taxon>
    </lineage>
</organism>
<protein>
    <submittedName>
        <fullName evidence="1">Uncharacterized protein</fullName>
    </submittedName>
</protein>
<dbReference type="EMBL" id="SPHZ02000002">
    <property type="protein sequence ID" value="KAF0929393.1"/>
    <property type="molecule type" value="Genomic_DNA"/>
</dbReference>
<gene>
    <name evidence="1" type="ORF">E2562_021417</name>
</gene>
<evidence type="ECO:0000313" key="2">
    <source>
        <dbReference type="Proteomes" id="UP000479710"/>
    </source>
</evidence>
<keyword evidence="2" id="KW-1185">Reference proteome</keyword>
<name>A0A6G1EXN0_9ORYZ</name>
<proteinExistence type="predicted"/>
<dbReference type="Proteomes" id="UP000479710">
    <property type="component" value="Unassembled WGS sequence"/>
</dbReference>
<reference evidence="1 2" key="1">
    <citation type="submission" date="2019-11" db="EMBL/GenBank/DDBJ databases">
        <title>Whole genome sequence of Oryza granulata.</title>
        <authorList>
            <person name="Li W."/>
        </authorList>
    </citation>
    <scope>NUCLEOTIDE SEQUENCE [LARGE SCALE GENOMIC DNA]</scope>
    <source>
        <strain evidence="2">cv. Menghai</strain>
        <tissue evidence="1">Leaf</tissue>
    </source>
</reference>
<sequence length="59" mass="6578">MSTLEAAVLCSSTRVAPAMANSSCCVALDWCRWPASARLNCRQLSSATTWSLSRWFYRC</sequence>
<comment type="caution">
    <text evidence="1">The sequence shown here is derived from an EMBL/GenBank/DDBJ whole genome shotgun (WGS) entry which is preliminary data.</text>
</comment>
<accession>A0A6G1EXN0</accession>
<dbReference type="AlphaFoldDB" id="A0A6G1EXN0"/>